<sequence>MAVNIVVVESFKQSLDRAKSIYDNEPKANASSRVTYLQLIDDITIGSAFDVCIIATASPPRRKVIESLLERCKIKHLIIEKVLFQTAKDHEDVQAMFIQSGVNAYVHLQWCAIPMYKYMKDHIKGPVNLHIHGQGWGLCCNSIHLVALASYLNDSQDVRIDGSGLKPGYQESKRKGFVEVFGTLKGEVKSKHGKADFTLVCTDGPLTEGRTLHIWNDTVKMYWTEQTGSLFSSFAASDWKWERREFPFPFVSQWTNKLVKQLLETGTSDLPLYADVYQMSILLNNLYISHLADAGNADAQEGVCPIT</sequence>
<organism evidence="1 2">
    <name type="scientific">Saccoglossus kowalevskii</name>
    <name type="common">Acorn worm</name>
    <dbReference type="NCBI Taxonomy" id="10224"/>
    <lineage>
        <taxon>Eukaryota</taxon>
        <taxon>Metazoa</taxon>
        <taxon>Hemichordata</taxon>
        <taxon>Enteropneusta</taxon>
        <taxon>Harrimaniidae</taxon>
        <taxon>Saccoglossus</taxon>
    </lineage>
</organism>
<accession>A0ABM0MHL7</accession>
<evidence type="ECO:0000313" key="1">
    <source>
        <dbReference type="Proteomes" id="UP000694865"/>
    </source>
</evidence>
<gene>
    <name evidence="2" type="primary">LOC102805586</name>
</gene>
<dbReference type="SUPFAM" id="SSF51735">
    <property type="entry name" value="NAD(P)-binding Rossmann-fold domains"/>
    <property type="match status" value="1"/>
</dbReference>
<dbReference type="InterPro" id="IPR036291">
    <property type="entry name" value="NAD(P)-bd_dom_sf"/>
</dbReference>
<dbReference type="Proteomes" id="UP000694865">
    <property type="component" value="Unplaced"/>
</dbReference>
<reference evidence="2" key="1">
    <citation type="submission" date="2025-08" db="UniProtKB">
        <authorList>
            <consortium name="RefSeq"/>
        </authorList>
    </citation>
    <scope>IDENTIFICATION</scope>
    <source>
        <tissue evidence="2">Testes</tissue>
    </source>
</reference>
<dbReference type="Gene3D" id="3.40.50.720">
    <property type="entry name" value="NAD(P)-binding Rossmann-like Domain"/>
    <property type="match status" value="1"/>
</dbReference>
<dbReference type="RefSeq" id="XP_006819508.1">
    <property type="nucleotide sequence ID" value="XM_006819445.1"/>
</dbReference>
<proteinExistence type="predicted"/>
<keyword evidence="1" id="KW-1185">Reference proteome</keyword>
<name>A0ABM0MHL7_SACKO</name>
<protein>
    <submittedName>
        <fullName evidence="2">Uncharacterized protein LOC102805586</fullName>
    </submittedName>
</protein>
<evidence type="ECO:0000313" key="2">
    <source>
        <dbReference type="RefSeq" id="XP_006819508.1"/>
    </source>
</evidence>
<dbReference type="GeneID" id="102805586"/>